<geneLocation type="plasmid" evidence="3">
    <name>pBC453</name>
</geneLocation>
<feature type="region of interest" description="Disordered" evidence="1">
    <location>
        <begin position="38"/>
        <end position="59"/>
    </location>
</feature>
<dbReference type="EMBL" id="AP018360">
    <property type="protein sequence ID" value="BBA45108.1"/>
    <property type="molecule type" value="Genomic_DNA"/>
</dbReference>
<proteinExistence type="predicted"/>
<evidence type="ECO:0000313" key="3">
    <source>
        <dbReference type="EMBL" id="BBA45647.1"/>
    </source>
</evidence>
<protein>
    <submittedName>
        <fullName evidence="3">Uncharacterized protein</fullName>
    </submittedName>
</protein>
<sequence length="59" mass="6575">MLQPDVRPATKARHVRVDFLIGGHTFLRVEDPNLTISPLNVRKSPNLDGTPMRAPLFAP</sequence>
<dbReference type="AlphaFoldDB" id="A0A286T7Z8"/>
<reference evidence="3" key="1">
    <citation type="journal article" date="2016" name="Biosci. Biotechnol. Biochem.">
        <title>Bioconversion of AHX to AOH by resting cells of Burkholderia contaminans CH-1.</title>
        <authorList>
            <person name="Choi J.H."/>
            <person name="Kikuchi A."/>
            <person name="Pumkaeo P."/>
            <person name="Hirai H."/>
            <person name="Tokuyama S."/>
            <person name="Kawagishi H."/>
        </authorList>
    </citation>
    <scope>NUCLEOTIDE SEQUENCE</scope>
    <source>
        <strain evidence="3">CH-1</strain>
        <plasmid evidence="3">pBC453</plasmid>
    </source>
</reference>
<evidence type="ECO:0000313" key="2">
    <source>
        <dbReference type="EMBL" id="BBA45108.1"/>
    </source>
</evidence>
<accession>A0A286T7Z8</accession>
<keyword evidence="3" id="KW-0614">Plasmid</keyword>
<dbReference type="EMBL" id="AP018360">
    <property type="protein sequence ID" value="BBA45647.1"/>
    <property type="molecule type" value="Genomic_DNA"/>
</dbReference>
<gene>
    <name evidence="2" type="ORF">BCCH1_76190</name>
    <name evidence="3" type="ORF">BCCH1_81580</name>
</gene>
<evidence type="ECO:0000256" key="1">
    <source>
        <dbReference type="SAM" id="MobiDB-lite"/>
    </source>
</evidence>
<reference evidence="3" key="2">
    <citation type="journal article" date="2017" name="Genome Announc.">
        <title>High-Quality Draft Genome Sequence of Burkholderia contaminans CH-1, a Gram-Negative Bacterium That Metabolizes 2-Azahypoxanthine, a Plant Growth-Regulating Compound.</title>
        <authorList>
            <person name="Choi J.-H."/>
            <person name="Sugiura H."/>
            <person name="Moriuchi R."/>
            <person name="Kawagishi H."/>
            <person name="Dohra H."/>
        </authorList>
    </citation>
    <scope>NUCLEOTIDE SEQUENCE</scope>
    <source>
        <strain evidence="3">CH-1</strain>
        <plasmid evidence="3">pBC453</plasmid>
    </source>
</reference>
<organism evidence="3">
    <name type="scientific">Burkholderia contaminans</name>
    <dbReference type="NCBI Taxonomy" id="488447"/>
    <lineage>
        <taxon>Bacteria</taxon>
        <taxon>Pseudomonadati</taxon>
        <taxon>Pseudomonadota</taxon>
        <taxon>Betaproteobacteria</taxon>
        <taxon>Burkholderiales</taxon>
        <taxon>Burkholderiaceae</taxon>
        <taxon>Burkholderia</taxon>
        <taxon>Burkholderia cepacia complex</taxon>
    </lineage>
</organism>
<name>A0A286T7Z8_9BURK</name>